<evidence type="ECO:0000259" key="1">
    <source>
        <dbReference type="Pfam" id="PF01627"/>
    </source>
</evidence>
<gene>
    <name evidence="2" type="ORF">SAMN04487977_101634</name>
</gene>
<dbReference type="Gene3D" id="1.20.120.160">
    <property type="entry name" value="HPT domain"/>
    <property type="match status" value="1"/>
</dbReference>
<dbReference type="AlphaFoldDB" id="A0A1H9BAI5"/>
<dbReference type="Proteomes" id="UP000182360">
    <property type="component" value="Unassembled WGS sequence"/>
</dbReference>
<dbReference type="OrthoDB" id="1669200at2"/>
<sequence length="111" mass="12373">MITLENLKANGTDTETGLARCLGKEDLYLKLVNMGLGDTKFEELGTALEAEDLQKSFELCHALKGVIGNLAITPLYDALSQMTEKLRNKESADYSSLYTEIIKLRSKLWKS</sequence>
<dbReference type="EMBL" id="FOFU01000001">
    <property type="protein sequence ID" value="SEP85845.1"/>
    <property type="molecule type" value="Genomic_DNA"/>
</dbReference>
<accession>A0A1H9BAI5</accession>
<dbReference type="GO" id="GO:0004672">
    <property type="term" value="F:protein kinase activity"/>
    <property type="evidence" value="ECO:0007669"/>
    <property type="project" value="UniProtKB-ARBA"/>
</dbReference>
<protein>
    <submittedName>
        <fullName evidence="2">HPt (Histidine-containing phosphotransfer) domain-containing protein</fullName>
    </submittedName>
</protein>
<dbReference type="RefSeq" id="WP_074640796.1">
    <property type="nucleotide sequence ID" value="NZ_FOFU01000001.1"/>
</dbReference>
<feature type="domain" description="HPt" evidence="1">
    <location>
        <begin position="40"/>
        <end position="99"/>
    </location>
</feature>
<dbReference type="InterPro" id="IPR036641">
    <property type="entry name" value="HPT_dom_sf"/>
</dbReference>
<evidence type="ECO:0000313" key="3">
    <source>
        <dbReference type="Proteomes" id="UP000182360"/>
    </source>
</evidence>
<name>A0A1H9BAI5_9SPIR</name>
<dbReference type="InterPro" id="IPR008207">
    <property type="entry name" value="Sig_transdc_His_kin_Hpt_dom"/>
</dbReference>
<evidence type="ECO:0000313" key="2">
    <source>
        <dbReference type="EMBL" id="SEP85845.1"/>
    </source>
</evidence>
<reference evidence="2 3" key="1">
    <citation type="submission" date="2016-10" db="EMBL/GenBank/DDBJ databases">
        <authorList>
            <person name="de Groot N.N."/>
        </authorList>
    </citation>
    <scope>NUCLEOTIDE SEQUENCE [LARGE SCALE GENOMIC DNA]</scope>
    <source>
        <strain evidence="2 3">B25</strain>
    </source>
</reference>
<proteinExistence type="predicted"/>
<organism evidence="2 3">
    <name type="scientific">Treponema bryantii</name>
    <dbReference type="NCBI Taxonomy" id="163"/>
    <lineage>
        <taxon>Bacteria</taxon>
        <taxon>Pseudomonadati</taxon>
        <taxon>Spirochaetota</taxon>
        <taxon>Spirochaetia</taxon>
        <taxon>Spirochaetales</taxon>
        <taxon>Treponemataceae</taxon>
        <taxon>Treponema</taxon>
    </lineage>
</organism>
<dbReference type="SUPFAM" id="SSF47226">
    <property type="entry name" value="Histidine-containing phosphotransfer domain, HPT domain"/>
    <property type="match status" value="1"/>
</dbReference>
<dbReference type="GO" id="GO:0000160">
    <property type="term" value="P:phosphorelay signal transduction system"/>
    <property type="evidence" value="ECO:0007669"/>
    <property type="project" value="InterPro"/>
</dbReference>
<dbReference type="Pfam" id="PF01627">
    <property type="entry name" value="Hpt"/>
    <property type="match status" value="1"/>
</dbReference>
<keyword evidence="3" id="KW-1185">Reference proteome</keyword>